<comment type="caution">
    <text evidence="2">The sequence shown here is derived from an EMBL/GenBank/DDBJ whole genome shotgun (WGS) entry which is preliminary data.</text>
</comment>
<name>A0A8K0HQZ6_9ROSA</name>
<keyword evidence="3" id="KW-1185">Reference proteome</keyword>
<evidence type="ECO:0000313" key="2">
    <source>
        <dbReference type="EMBL" id="KAF3456105.1"/>
    </source>
</evidence>
<dbReference type="EMBL" id="VOIH02000001">
    <property type="protein sequence ID" value="KAF3456105.1"/>
    <property type="molecule type" value="Genomic_DNA"/>
</dbReference>
<dbReference type="Proteomes" id="UP000796880">
    <property type="component" value="Unassembled WGS sequence"/>
</dbReference>
<organism evidence="2 3">
    <name type="scientific">Rhamnella rubrinervis</name>
    <dbReference type="NCBI Taxonomy" id="2594499"/>
    <lineage>
        <taxon>Eukaryota</taxon>
        <taxon>Viridiplantae</taxon>
        <taxon>Streptophyta</taxon>
        <taxon>Embryophyta</taxon>
        <taxon>Tracheophyta</taxon>
        <taxon>Spermatophyta</taxon>
        <taxon>Magnoliopsida</taxon>
        <taxon>eudicotyledons</taxon>
        <taxon>Gunneridae</taxon>
        <taxon>Pentapetalae</taxon>
        <taxon>rosids</taxon>
        <taxon>fabids</taxon>
        <taxon>Rosales</taxon>
        <taxon>Rhamnaceae</taxon>
        <taxon>rhamnoid group</taxon>
        <taxon>Rhamneae</taxon>
        <taxon>Rhamnella</taxon>
    </lineage>
</organism>
<protein>
    <submittedName>
        <fullName evidence="2">Uncharacterized protein</fullName>
    </submittedName>
</protein>
<gene>
    <name evidence="2" type="ORF">FNV43_RR00752</name>
</gene>
<dbReference type="AlphaFoldDB" id="A0A8K0HQZ6"/>
<reference evidence="2" key="1">
    <citation type="submission" date="2020-03" db="EMBL/GenBank/DDBJ databases">
        <title>A high-quality chromosome-level genome assembly of a woody plant with both climbing and erect habits, Rhamnella rubrinervis.</title>
        <authorList>
            <person name="Lu Z."/>
            <person name="Yang Y."/>
            <person name="Zhu X."/>
            <person name="Sun Y."/>
        </authorList>
    </citation>
    <scope>NUCLEOTIDE SEQUENCE</scope>
    <source>
        <strain evidence="2">BYM</strain>
        <tissue evidence="2">Leaf</tissue>
    </source>
</reference>
<sequence>MTGGNPRRDDDNGSNSRDWFKDSNWASVVDGEMDEKLLKGNDEYVMEESKTLKKAAALVMRVTMRIE</sequence>
<accession>A0A8K0HQZ6</accession>
<proteinExistence type="predicted"/>
<evidence type="ECO:0000256" key="1">
    <source>
        <dbReference type="SAM" id="MobiDB-lite"/>
    </source>
</evidence>
<feature type="region of interest" description="Disordered" evidence="1">
    <location>
        <begin position="1"/>
        <end position="21"/>
    </location>
</feature>
<evidence type="ECO:0000313" key="3">
    <source>
        <dbReference type="Proteomes" id="UP000796880"/>
    </source>
</evidence>
<feature type="compositionally biased region" description="Basic and acidic residues" evidence="1">
    <location>
        <begin position="1"/>
        <end position="11"/>
    </location>
</feature>